<dbReference type="AlphaFoldDB" id="A0A383A528"/>
<feature type="non-terminal residue" evidence="1">
    <location>
        <position position="98"/>
    </location>
</feature>
<organism evidence="1">
    <name type="scientific">marine metagenome</name>
    <dbReference type="NCBI Taxonomy" id="408172"/>
    <lineage>
        <taxon>unclassified sequences</taxon>
        <taxon>metagenomes</taxon>
        <taxon>ecological metagenomes</taxon>
    </lineage>
</organism>
<accession>A0A383A528</accession>
<name>A0A383A528_9ZZZZ</name>
<proteinExistence type="predicted"/>
<reference evidence="1" key="1">
    <citation type="submission" date="2018-05" db="EMBL/GenBank/DDBJ databases">
        <authorList>
            <person name="Lanie J.A."/>
            <person name="Ng W.-L."/>
            <person name="Kazmierczak K.M."/>
            <person name="Andrzejewski T.M."/>
            <person name="Davidsen T.M."/>
            <person name="Wayne K.J."/>
            <person name="Tettelin H."/>
            <person name="Glass J.I."/>
            <person name="Rusch D."/>
            <person name="Podicherti R."/>
            <person name="Tsui H.-C.T."/>
            <person name="Winkler M.E."/>
        </authorList>
    </citation>
    <scope>NUCLEOTIDE SEQUENCE</scope>
</reference>
<dbReference type="EMBL" id="UINC01189151">
    <property type="protein sequence ID" value="SVE02703.1"/>
    <property type="molecule type" value="Genomic_DNA"/>
</dbReference>
<evidence type="ECO:0000313" key="1">
    <source>
        <dbReference type="EMBL" id="SVE02703.1"/>
    </source>
</evidence>
<sequence>MLGEMTMMDCSQVDALFASFDRKEIKRYKDYWESVKPQTESEVFKRWLFAFMSVHTSWESNVRGYEAIKDWTQWINRDDKLMELLVESRVGLHRNRTR</sequence>
<protein>
    <submittedName>
        <fullName evidence="1">Uncharacterized protein</fullName>
    </submittedName>
</protein>
<gene>
    <name evidence="1" type="ORF">METZ01_LOCUS455557</name>
</gene>